<organism evidence="1 2">
    <name type="scientific">Photobacterium piscicola</name>
    <dbReference type="NCBI Taxonomy" id="1378299"/>
    <lineage>
        <taxon>Bacteria</taxon>
        <taxon>Pseudomonadati</taxon>
        <taxon>Pseudomonadota</taxon>
        <taxon>Gammaproteobacteria</taxon>
        <taxon>Vibrionales</taxon>
        <taxon>Vibrionaceae</taxon>
        <taxon>Photobacterium</taxon>
    </lineage>
</organism>
<evidence type="ECO:0000313" key="2">
    <source>
        <dbReference type="Proteomes" id="UP000189966"/>
    </source>
</evidence>
<evidence type="ECO:0000313" key="1">
    <source>
        <dbReference type="EMBL" id="SKC30584.1"/>
    </source>
</evidence>
<dbReference type="EMBL" id="FUZI01000001">
    <property type="protein sequence ID" value="SKC30584.1"/>
    <property type="molecule type" value="Genomic_DNA"/>
</dbReference>
<accession>A0A1T5HUT7</accession>
<reference evidence="1 2" key="1">
    <citation type="submission" date="2017-02" db="EMBL/GenBank/DDBJ databases">
        <authorList>
            <person name="Peterson S.W."/>
        </authorList>
    </citation>
    <scope>NUCLEOTIDE SEQUENCE [LARGE SCALE GENOMIC DNA]</scope>
    <source>
        <strain evidence="2">type strain: NCCB 100098</strain>
    </source>
</reference>
<gene>
    <name evidence="1" type="ORF">CZ809_00056</name>
</gene>
<protein>
    <submittedName>
        <fullName evidence="1">Uncharacterized protein</fullName>
    </submittedName>
</protein>
<dbReference type="Proteomes" id="UP000189966">
    <property type="component" value="Unassembled WGS sequence"/>
</dbReference>
<proteinExistence type="predicted"/>
<dbReference type="AlphaFoldDB" id="A0A1T5HUT7"/>
<name>A0A1T5HUT7_9GAMM</name>
<sequence length="82" mass="9788">MSIKKHQLRKRVNKRFQAAYDTHGYLSLCSIINSNLQKKRKQKNTIKPKKIYAFKQYEENRIHIKLLPQQLNIAIYKKASNS</sequence>